<name>A0A0M3HFS4_ASCLU</name>
<organism evidence="1 2">
    <name type="scientific">Ascaris lumbricoides</name>
    <name type="common">Giant roundworm</name>
    <dbReference type="NCBI Taxonomy" id="6252"/>
    <lineage>
        <taxon>Eukaryota</taxon>
        <taxon>Metazoa</taxon>
        <taxon>Ecdysozoa</taxon>
        <taxon>Nematoda</taxon>
        <taxon>Chromadorea</taxon>
        <taxon>Rhabditida</taxon>
        <taxon>Spirurina</taxon>
        <taxon>Ascaridomorpha</taxon>
        <taxon>Ascaridoidea</taxon>
        <taxon>Ascarididae</taxon>
        <taxon>Ascaris</taxon>
    </lineage>
</organism>
<evidence type="ECO:0000313" key="2">
    <source>
        <dbReference type="WBParaSite" id="ALUE_0000036901-mRNA-1"/>
    </source>
</evidence>
<sequence>MRKNSILPLFSSRRDLTRVIARKSDVRFRTHIRGPMFLMRFSWLYSQYL</sequence>
<evidence type="ECO:0000313" key="1">
    <source>
        <dbReference type="Proteomes" id="UP000036681"/>
    </source>
</evidence>
<protein>
    <submittedName>
        <fullName evidence="2">Uncharacterized protein</fullName>
    </submittedName>
</protein>
<dbReference type="AlphaFoldDB" id="A0A0M3HFS4"/>
<accession>A0A0M3HFS4</accession>
<dbReference type="WBParaSite" id="ALUE_0000036901-mRNA-1">
    <property type="protein sequence ID" value="ALUE_0000036901-mRNA-1"/>
    <property type="gene ID" value="ALUE_0000036901"/>
</dbReference>
<proteinExistence type="predicted"/>
<reference evidence="2" key="1">
    <citation type="submission" date="2017-02" db="UniProtKB">
        <authorList>
            <consortium name="WormBaseParasite"/>
        </authorList>
    </citation>
    <scope>IDENTIFICATION</scope>
</reference>
<keyword evidence="1" id="KW-1185">Reference proteome</keyword>
<dbReference type="Proteomes" id="UP000036681">
    <property type="component" value="Unplaced"/>
</dbReference>